<dbReference type="Gramene" id="PRQ25788">
    <property type="protein sequence ID" value="PRQ25788"/>
    <property type="gene ID" value="RchiOBHm_Chr6g0287471"/>
</dbReference>
<proteinExistence type="predicted"/>
<protein>
    <submittedName>
        <fullName evidence="1">Uncharacterized protein</fullName>
    </submittedName>
</protein>
<keyword evidence="2" id="KW-1185">Reference proteome</keyword>
<evidence type="ECO:0000313" key="2">
    <source>
        <dbReference type="Proteomes" id="UP000238479"/>
    </source>
</evidence>
<sequence length="135" mass="14692">MRLDGKSLHISFSSVVSMDICCLYPLMWSTGSVVPSYFWKTGVVNRRGFVTFKMSLVNGDFPTSLAILVASSRGLVHLHRSIIFSIFSRHSSLHGRLWGPAPILPISFSVPLNLSIKVSPAPPAIVLVTGCGGHR</sequence>
<name>A0A2P6PV37_ROSCH</name>
<organism evidence="1 2">
    <name type="scientific">Rosa chinensis</name>
    <name type="common">China rose</name>
    <dbReference type="NCBI Taxonomy" id="74649"/>
    <lineage>
        <taxon>Eukaryota</taxon>
        <taxon>Viridiplantae</taxon>
        <taxon>Streptophyta</taxon>
        <taxon>Embryophyta</taxon>
        <taxon>Tracheophyta</taxon>
        <taxon>Spermatophyta</taxon>
        <taxon>Magnoliopsida</taxon>
        <taxon>eudicotyledons</taxon>
        <taxon>Gunneridae</taxon>
        <taxon>Pentapetalae</taxon>
        <taxon>rosids</taxon>
        <taxon>fabids</taxon>
        <taxon>Rosales</taxon>
        <taxon>Rosaceae</taxon>
        <taxon>Rosoideae</taxon>
        <taxon>Rosoideae incertae sedis</taxon>
        <taxon>Rosa</taxon>
    </lineage>
</organism>
<dbReference type="EMBL" id="PDCK01000044">
    <property type="protein sequence ID" value="PRQ25788.1"/>
    <property type="molecule type" value="Genomic_DNA"/>
</dbReference>
<reference evidence="1 2" key="1">
    <citation type="journal article" date="2018" name="Nat. Genet.">
        <title>The Rosa genome provides new insights in the design of modern roses.</title>
        <authorList>
            <person name="Bendahmane M."/>
        </authorList>
    </citation>
    <scope>NUCLEOTIDE SEQUENCE [LARGE SCALE GENOMIC DNA]</scope>
    <source>
        <strain evidence="2">cv. Old Blush</strain>
    </source>
</reference>
<comment type="caution">
    <text evidence="1">The sequence shown here is derived from an EMBL/GenBank/DDBJ whole genome shotgun (WGS) entry which is preliminary data.</text>
</comment>
<evidence type="ECO:0000313" key="1">
    <source>
        <dbReference type="EMBL" id="PRQ25788.1"/>
    </source>
</evidence>
<gene>
    <name evidence="1" type="ORF">RchiOBHm_Chr6g0287471</name>
</gene>
<dbReference type="AlphaFoldDB" id="A0A2P6PV37"/>
<accession>A0A2P6PV37</accession>
<dbReference type="Proteomes" id="UP000238479">
    <property type="component" value="Chromosome 6"/>
</dbReference>